<dbReference type="InterPro" id="IPR013780">
    <property type="entry name" value="Glyco_hydro_b"/>
</dbReference>
<dbReference type="AlphaFoldDB" id="A0A3D8T9R9"/>
<evidence type="ECO:0000256" key="11">
    <source>
        <dbReference type="ARBA" id="ARBA00023277"/>
    </source>
</evidence>
<name>A0A3D8T9R9_9HELO</name>
<evidence type="ECO:0000313" key="17">
    <source>
        <dbReference type="Proteomes" id="UP000256328"/>
    </source>
</evidence>
<dbReference type="GO" id="GO:0000272">
    <property type="term" value="P:polysaccharide catabolic process"/>
    <property type="evidence" value="ECO:0007669"/>
    <property type="project" value="UniProtKB-KW"/>
</dbReference>
<evidence type="ECO:0000256" key="5">
    <source>
        <dbReference type="ARBA" id="ARBA00022723"/>
    </source>
</evidence>
<organism evidence="16 17">
    <name type="scientific">Coleophoma crateriformis</name>
    <dbReference type="NCBI Taxonomy" id="565419"/>
    <lineage>
        <taxon>Eukaryota</taxon>
        <taxon>Fungi</taxon>
        <taxon>Dikarya</taxon>
        <taxon>Ascomycota</taxon>
        <taxon>Pezizomycotina</taxon>
        <taxon>Leotiomycetes</taxon>
        <taxon>Helotiales</taxon>
        <taxon>Dermateaceae</taxon>
        <taxon>Coleophoma</taxon>
    </lineage>
</organism>
<keyword evidence="7" id="KW-0378">Hydrolase</keyword>
<keyword evidence="10" id="KW-0325">Glycoprotein</keyword>
<dbReference type="InterPro" id="IPR013783">
    <property type="entry name" value="Ig-like_fold"/>
</dbReference>
<feature type="domain" description="CBM20" evidence="15">
    <location>
        <begin position="561"/>
        <end position="665"/>
    </location>
</feature>
<dbReference type="CDD" id="cd11319">
    <property type="entry name" value="AmyAc_euk_AmyA"/>
    <property type="match status" value="1"/>
</dbReference>
<dbReference type="SMART" id="SM01065">
    <property type="entry name" value="CBM_2"/>
    <property type="match status" value="1"/>
</dbReference>
<dbReference type="Pfam" id="PF09260">
    <property type="entry name" value="A_amylase_dom_C"/>
    <property type="match status" value="1"/>
</dbReference>
<dbReference type="CDD" id="cd05811">
    <property type="entry name" value="CBM20_glucoamylase"/>
    <property type="match status" value="1"/>
</dbReference>
<dbReference type="InterPro" id="IPR015340">
    <property type="entry name" value="A_amylase_C_dom"/>
</dbReference>
<evidence type="ECO:0000256" key="12">
    <source>
        <dbReference type="ARBA" id="ARBA00023295"/>
    </source>
</evidence>
<evidence type="ECO:0000256" key="9">
    <source>
        <dbReference type="ARBA" id="ARBA00023157"/>
    </source>
</evidence>
<evidence type="ECO:0000313" key="16">
    <source>
        <dbReference type="EMBL" id="RDW95300.1"/>
    </source>
</evidence>
<dbReference type="EMBL" id="PDLN01000001">
    <property type="protein sequence ID" value="RDW95300.1"/>
    <property type="molecule type" value="Genomic_DNA"/>
</dbReference>
<evidence type="ECO:0000256" key="3">
    <source>
        <dbReference type="ARBA" id="ARBA00008061"/>
    </source>
</evidence>
<dbReference type="GO" id="GO:0004556">
    <property type="term" value="F:alpha-amylase activity"/>
    <property type="evidence" value="ECO:0007669"/>
    <property type="project" value="UniProtKB-EC"/>
</dbReference>
<dbReference type="SUPFAM" id="SSF49452">
    <property type="entry name" value="Starch-binding domain-like"/>
    <property type="match status" value="1"/>
</dbReference>
<sequence>MKLFSVSHMALCYVFFTTTVWALTPAQWRAQSVYQVVTDRFARTDGSTTYSCSTADQAYCGGTWQGIINHLDYIQGMGFTAIWISPVTAQMAGSSLDGSAYHGYWQQDIYSLNSNFGTAADLKALSAALHARGMYLMVDVVTNHFAYLGCGTCVDYSIFTPFNSQSYYHDFCLIDYTNPTSVKTCWEGDNIVSLPDLRTEDSDVASVWNEWITSLVANYSIDGLRVDSAQQVDNAFFPPFETAAGVYIVGEVLNGDPAYVCPYQDYMSGVLNYPTFFWITQAFESTSGSISNLVNGVNNIKSDCLDTTLLGSFLENHDNPRFPSLTSDISLTKNAIAFTMLQDGIPITYYGQEQHYAGGAVPADREALWSSSYDTSATLYTWITALNKIRTQAISRQAAYLTYQAYPVYSDSSTIVMRKGNQGYQIIGVFTNLGASGSSYTLTLTASETGFTASQALVEVMSCTAYTTDSSGNLFVAMAGGLPRVFYPLAQLTGSGICGITGETVSVPAVQVPKSFNASAATAMSRLIPSLVQAGTTSTTPTTSTTLTTSKVSTTTTTATGCISTSAAVTFDVLKTTSYGQTMKVSGNVTALGNWAVSSAVALDASAYTASNPLWAATVNLTPGTAVAYKYVIVNTDGTATWEANPNRVITVPCAATTVSNTWQA</sequence>
<keyword evidence="13" id="KW-0624">Polysaccharide degradation</keyword>
<dbReference type="InterPro" id="IPR017853">
    <property type="entry name" value="GH"/>
</dbReference>
<keyword evidence="12" id="KW-0326">Glycosidase</keyword>
<dbReference type="PANTHER" id="PTHR10357:SF215">
    <property type="entry name" value="ALPHA-AMYLASE 1"/>
    <property type="match status" value="1"/>
</dbReference>
<evidence type="ECO:0000256" key="2">
    <source>
        <dbReference type="ARBA" id="ARBA00001913"/>
    </source>
</evidence>
<evidence type="ECO:0000256" key="6">
    <source>
        <dbReference type="ARBA" id="ARBA00022729"/>
    </source>
</evidence>
<dbReference type="InterPro" id="IPR002044">
    <property type="entry name" value="CBM20"/>
</dbReference>
<keyword evidence="11" id="KW-0119">Carbohydrate metabolism</keyword>
<keyword evidence="17" id="KW-1185">Reference proteome</keyword>
<dbReference type="InterPro" id="IPR013784">
    <property type="entry name" value="Carb-bd-like_fold"/>
</dbReference>
<dbReference type="GO" id="GO:0005509">
    <property type="term" value="F:calcium ion binding"/>
    <property type="evidence" value="ECO:0007669"/>
    <property type="project" value="InterPro"/>
</dbReference>
<dbReference type="Gene3D" id="2.60.40.10">
    <property type="entry name" value="Immunoglobulins"/>
    <property type="match status" value="1"/>
</dbReference>
<dbReference type="FunFam" id="2.60.40.10:FF:000552">
    <property type="entry name" value="Related to glucoamylase"/>
    <property type="match status" value="1"/>
</dbReference>
<comment type="catalytic activity">
    <reaction evidence="1">
        <text>Endohydrolysis of (1-&gt;4)-alpha-D-glucosidic linkages in polysaccharides containing three or more (1-&gt;4)-alpha-linked D-glucose units.</text>
        <dbReference type="EC" id="3.2.1.1"/>
    </reaction>
</comment>
<accession>A0A3D8T9R9</accession>
<dbReference type="SMART" id="SM00642">
    <property type="entry name" value="Aamy"/>
    <property type="match status" value="1"/>
</dbReference>
<feature type="chain" id="PRO_5017760502" description="alpha-amylase" evidence="14">
    <location>
        <begin position="23"/>
        <end position="665"/>
    </location>
</feature>
<evidence type="ECO:0000256" key="14">
    <source>
        <dbReference type="SAM" id="SignalP"/>
    </source>
</evidence>
<dbReference type="EC" id="3.2.1.1" evidence="4"/>
<evidence type="ECO:0000256" key="8">
    <source>
        <dbReference type="ARBA" id="ARBA00022837"/>
    </source>
</evidence>
<dbReference type="Proteomes" id="UP000256328">
    <property type="component" value="Unassembled WGS sequence"/>
</dbReference>
<dbReference type="GO" id="GO:2001070">
    <property type="term" value="F:starch binding"/>
    <property type="evidence" value="ECO:0007669"/>
    <property type="project" value="InterPro"/>
</dbReference>
<keyword evidence="5" id="KW-0479">Metal-binding</keyword>
<feature type="signal peptide" evidence="14">
    <location>
        <begin position="1"/>
        <end position="22"/>
    </location>
</feature>
<proteinExistence type="inferred from homology"/>
<dbReference type="InterPro" id="IPR006047">
    <property type="entry name" value="GH13_cat_dom"/>
</dbReference>
<keyword evidence="8" id="KW-0106">Calcium</keyword>
<evidence type="ECO:0000256" key="13">
    <source>
        <dbReference type="ARBA" id="ARBA00023326"/>
    </source>
</evidence>
<evidence type="ECO:0000256" key="1">
    <source>
        <dbReference type="ARBA" id="ARBA00000548"/>
    </source>
</evidence>
<comment type="similarity">
    <text evidence="3">Belongs to the glycosyl hydrolase 13 family.</text>
</comment>
<dbReference type="SUPFAM" id="SSF51445">
    <property type="entry name" value="(Trans)glycosidases"/>
    <property type="match status" value="1"/>
</dbReference>
<dbReference type="InterPro" id="IPR034836">
    <property type="entry name" value="CBM20_glucoamylase"/>
</dbReference>
<keyword evidence="9" id="KW-1015">Disulfide bond</keyword>
<reference evidence="16 17" key="1">
    <citation type="journal article" date="2018" name="IMA Fungus">
        <title>IMA Genome-F 9: Draft genome sequence of Annulohypoxylon stygium, Aspergillus mulundensis, Berkeleyomyces basicola (syn. Thielaviopsis basicola), Ceratocystis smalleyi, two Cercospora beticola strains, Coleophoma cylindrospora, Fusarium fracticaudum, Phialophora cf. hyalina, and Morchella septimelata.</title>
        <authorList>
            <person name="Wingfield B.D."/>
            <person name="Bills G.F."/>
            <person name="Dong Y."/>
            <person name="Huang W."/>
            <person name="Nel W.J."/>
            <person name="Swalarsk-Parry B.S."/>
            <person name="Vaghefi N."/>
            <person name="Wilken P.M."/>
            <person name="An Z."/>
            <person name="de Beer Z.W."/>
            <person name="De Vos L."/>
            <person name="Chen L."/>
            <person name="Duong T.A."/>
            <person name="Gao Y."/>
            <person name="Hammerbacher A."/>
            <person name="Kikkert J.R."/>
            <person name="Li Y."/>
            <person name="Li H."/>
            <person name="Li K."/>
            <person name="Li Q."/>
            <person name="Liu X."/>
            <person name="Ma X."/>
            <person name="Naidoo K."/>
            <person name="Pethybridge S.J."/>
            <person name="Sun J."/>
            <person name="Steenkamp E.T."/>
            <person name="van der Nest M.A."/>
            <person name="van Wyk S."/>
            <person name="Wingfield M.J."/>
            <person name="Xiong C."/>
            <person name="Yue Q."/>
            <person name="Zhang X."/>
        </authorList>
    </citation>
    <scope>NUCLEOTIDE SEQUENCE [LARGE SCALE GENOMIC DNA]</scope>
    <source>
        <strain evidence="16 17">BP5796</strain>
    </source>
</reference>
<dbReference type="PANTHER" id="PTHR10357">
    <property type="entry name" value="ALPHA-AMYLASE FAMILY MEMBER"/>
    <property type="match status" value="1"/>
</dbReference>
<gene>
    <name evidence="16" type="ORF">BP5796_01063</name>
</gene>
<evidence type="ECO:0000256" key="7">
    <source>
        <dbReference type="ARBA" id="ARBA00022801"/>
    </source>
</evidence>
<dbReference type="FunFam" id="3.20.20.80:FF:000120">
    <property type="entry name" value="Alpha-amylase A"/>
    <property type="match status" value="1"/>
</dbReference>
<dbReference type="SUPFAM" id="SSF51011">
    <property type="entry name" value="Glycosyl hydrolase domain"/>
    <property type="match status" value="1"/>
</dbReference>
<evidence type="ECO:0000256" key="4">
    <source>
        <dbReference type="ARBA" id="ARBA00012595"/>
    </source>
</evidence>
<dbReference type="PROSITE" id="PS51166">
    <property type="entry name" value="CBM20"/>
    <property type="match status" value="1"/>
</dbReference>
<evidence type="ECO:0000256" key="10">
    <source>
        <dbReference type="ARBA" id="ARBA00023180"/>
    </source>
</evidence>
<dbReference type="OrthoDB" id="204980at2759"/>
<dbReference type="Gene3D" id="2.60.40.1180">
    <property type="entry name" value="Golgi alpha-mannosidase II"/>
    <property type="match status" value="1"/>
</dbReference>
<dbReference type="Pfam" id="PF00128">
    <property type="entry name" value="Alpha-amylase"/>
    <property type="match status" value="2"/>
</dbReference>
<keyword evidence="6 14" id="KW-0732">Signal</keyword>
<protein>
    <recommendedName>
        <fullName evidence="4">alpha-amylase</fullName>
        <ecNumber evidence="4">3.2.1.1</ecNumber>
    </recommendedName>
</protein>
<comment type="caution">
    <text evidence="16">The sequence shown here is derived from an EMBL/GenBank/DDBJ whole genome shotgun (WGS) entry which is preliminary data.</text>
</comment>
<dbReference type="Pfam" id="PF00686">
    <property type="entry name" value="CBM_20"/>
    <property type="match status" value="1"/>
</dbReference>
<comment type="cofactor">
    <cofactor evidence="2">
        <name>Ca(2+)</name>
        <dbReference type="ChEBI" id="CHEBI:29108"/>
    </cofactor>
</comment>
<dbReference type="Gene3D" id="3.20.20.80">
    <property type="entry name" value="Glycosidases"/>
    <property type="match status" value="1"/>
</dbReference>
<evidence type="ECO:0000259" key="15">
    <source>
        <dbReference type="PROSITE" id="PS51166"/>
    </source>
</evidence>